<feature type="region of interest" description="Disordered" evidence="1">
    <location>
        <begin position="803"/>
        <end position="861"/>
    </location>
</feature>
<feature type="region of interest" description="Disordered" evidence="1">
    <location>
        <begin position="77"/>
        <end position="107"/>
    </location>
</feature>
<protein>
    <submittedName>
        <fullName evidence="2">Uncharacterized protein</fullName>
    </submittedName>
</protein>
<feature type="compositionally biased region" description="Low complexity" evidence="1">
    <location>
        <begin position="343"/>
        <end position="363"/>
    </location>
</feature>
<dbReference type="Proteomes" id="UP000663845">
    <property type="component" value="Unassembled WGS sequence"/>
</dbReference>
<feature type="compositionally biased region" description="Polar residues" evidence="1">
    <location>
        <begin position="233"/>
        <end position="248"/>
    </location>
</feature>
<evidence type="ECO:0000313" key="2">
    <source>
        <dbReference type="EMBL" id="CAF0883813.1"/>
    </source>
</evidence>
<proteinExistence type="predicted"/>
<feature type="compositionally biased region" description="Low complexity" evidence="1">
    <location>
        <begin position="1047"/>
        <end position="1057"/>
    </location>
</feature>
<feature type="compositionally biased region" description="Low complexity" evidence="1">
    <location>
        <begin position="766"/>
        <end position="786"/>
    </location>
</feature>
<feature type="region of interest" description="Disordered" evidence="1">
    <location>
        <begin position="764"/>
        <end position="790"/>
    </location>
</feature>
<feature type="compositionally biased region" description="Polar residues" evidence="1">
    <location>
        <begin position="837"/>
        <end position="858"/>
    </location>
</feature>
<feature type="compositionally biased region" description="Low complexity" evidence="1">
    <location>
        <begin position="88"/>
        <end position="104"/>
    </location>
</feature>
<feature type="region of interest" description="Disordered" evidence="1">
    <location>
        <begin position="341"/>
        <end position="367"/>
    </location>
</feature>
<dbReference type="AlphaFoldDB" id="A0A813YGA6"/>
<evidence type="ECO:0000313" key="3">
    <source>
        <dbReference type="Proteomes" id="UP000663845"/>
    </source>
</evidence>
<dbReference type="EMBL" id="CAJNOG010000068">
    <property type="protein sequence ID" value="CAF0883813.1"/>
    <property type="molecule type" value="Genomic_DNA"/>
</dbReference>
<reference evidence="2" key="1">
    <citation type="submission" date="2021-02" db="EMBL/GenBank/DDBJ databases">
        <authorList>
            <person name="Nowell W R."/>
        </authorList>
    </citation>
    <scope>NUCLEOTIDE SEQUENCE</scope>
</reference>
<feature type="compositionally biased region" description="Polar residues" evidence="1">
    <location>
        <begin position="413"/>
        <end position="434"/>
    </location>
</feature>
<name>A0A813YGA6_9BILA</name>
<feature type="compositionally biased region" description="Polar residues" evidence="1">
    <location>
        <begin position="708"/>
        <end position="726"/>
    </location>
</feature>
<feature type="compositionally biased region" description="Low complexity" evidence="1">
    <location>
        <begin position="382"/>
        <end position="394"/>
    </location>
</feature>
<feature type="compositionally biased region" description="Polar residues" evidence="1">
    <location>
        <begin position="998"/>
        <end position="1030"/>
    </location>
</feature>
<feature type="region of interest" description="Disordered" evidence="1">
    <location>
        <begin position="125"/>
        <end position="151"/>
    </location>
</feature>
<feature type="region of interest" description="Disordered" evidence="1">
    <location>
        <begin position="706"/>
        <end position="726"/>
    </location>
</feature>
<feature type="region of interest" description="Disordered" evidence="1">
    <location>
        <begin position="380"/>
        <end position="437"/>
    </location>
</feature>
<evidence type="ECO:0000256" key="1">
    <source>
        <dbReference type="SAM" id="MobiDB-lite"/>
    </source>
</evidence>
<feature type="compositionally biased region" description="Low complexity" evidence="1">
    <location>
        <begin position="805"/>
        <end position="817"/>
    </location>
</feature>
<gene>
    <name evidence="2" type="ORF">JYZ213_LOCUS9639</name>
</gene>
<comment type="caution">
    <text evidence="2">The sequence shown here is derived from an EMBL/GenBank/DDBJ whole genome shotgun (WGS) entry which is preliminary data.</text>
</comment>
<feature type="region of interest" description="Disordered" evidence="1">
    <location>
        <begin position="567"/>
        <end position="637"/>
    </location>
</feature>
<feature type="compositionally biased region" description="Polar residues" evidence="1">
    <location>
        <begin position="574"/>
        <end position="606"/>
    </location>
</feature>
<organism evidence="2 3">
    <name type="scientific">Adineta steineri</name>
    <dbReference type="NCBI Taxonomy" id="433720"/>
    <lineage>
        <taxon>Eukaryota</taxon>
        <taxon>Metazoa</taxon>
        <taxon>Spiralia</taxon>
        <taxon>Gnathifera</taxon>
        <taxon>Rotifera</taxon>
        <taxon>Eurotatoria</taxon>
        <taxon>Bdelloidea</taxon>
        <taxon>Adinetida</taxon>
        <taxon>Adinetidae</taxon>
        <taxon>Adineta</taxon>
    </lineage>
</organism>
<feature type="compositionally biased region" description="Basic and acidic residues" evidence="1">
    <location>
        <begin position="1031"/>
        <end position="1040"/>
    </location>
</feature>
<feature type="region of interest" description="Disordered" evidence="1">
    <location>
        <begin position="216"/>
        <end position="248"/>
    </location>
</feature>
<feature type="region of interest" description="Disordered" evidence="1">
    <location>
        <begin position="991"/>
        <end position="1057"/>
    </location>
</feature>
<accession>A0A813YGA6</accession>
<sequence>MKRNGLVFVPREPPKRVILYPTQDSASQQQALNGFYTRAKTELIINNQNGTISQSTNNNNTIRLSRQQLLSSAVNGSFRTTEKSDNDASVSASTSAHSATSSAAQKVQNPYYTNPFFRPRIITKQQQPTTTTNTSILPSSSPVPSTTSTDVTVQTIIPPSTTMTYRGKQPLNPRIKSPLLFSNGKSQDSNKTIITSLAQDDNRQWAHSVTSTQVVESTADNEHSIGPLKALETTATNDETSKQKGSSSTDITISLLGASYTSNHSGSVPAIDSLTRNSSLRDDSTVSNQTLISNEQSSNIPPLSSAEITSAANNNNQNWKKTLAANFQKNYRNTPTARLLYNKQPSSSSSSDIIPQQQQQQQQKSERTITLSAVNNDCIVPNSENSSVVSSGSRKSTESLLNPKLDNNNNNNTERSGSLQMQKSTYSNPTVTKNTSEEKITPIEISNHNHMPHLPISIPSALFPIKPTTTNIEQQRANITRVMIRRDFVKPLESKPPMPTTTNMRSLMVSQSAKPDSLSTNNVIRVATITENTNRTYLSQQQQHQQQQASLLSQKSLLLFASTNSTLKEPIKGDNNQQRFNGMNSLSPTRIKQSQIETTNSVTTNIESRRKREETNNKTQRRAVSASAASSYENSRKKNKLNSILMENDSCIGIKTSGAPISSLKQKGSSSTDITISLLGASYTSNHSGSVPAIDLLTRNSSLRDDSTVSNQTLTSNEQSSNIPPLSSAEITSAANNNNQNWKKTLAANFQKNYRNTPTARLLYNKQPSSSSSSDIIPQQQQQQQQKSERTITLSAINNDCIVPNSENSSVVSSGSRKSTESLLNPKLDNNNNNNNTERSGSLQMQKSTYPNPTVTKNTSEEKITPIEISNHNHMPHLPISIPSALFPIKPTTTNIEQQRANITRVMIRRDFVKPLESKPPMPTTTNMRTLMVSQSAKPDSLSTNNVIRVATITENTNRTYLSQQQQHQQQQASLLSQKSLLLFASTNSTLKEPIKGDNNQQRFNGMNSLSPTRIKQSQIETTNSVTTNIESRRKREEPNNKTQRRAVSASAASSYE</sequence>
<feature type="compositionally biased region" description="Basic and acidic residues" evidence="1">
    <location>
        <begin position="607"/>
        <end position="616"/>
    </location>
</feature>